<dbReference type="Pfam" id="PF26277">
    <property type="entry name" value="DUF8076"/>
    <property type="match status" value="1"/>
</dbReference>
<dbReference type="InterPro" id="IPR058389">
    <property type="entry name" value="DUF8076"/>
</dbReference>
<dbReference type="EMBL" id="NSKC01000013">
    <property type="protein sequence ID" value="PAU80000.1"/>
    <property type="molecule type" value="Genomic_DNA"/>
</dbReference>
<reference evidence="2 3" key="1">
    <citation type="submission" date="2017-08" db="EMBL/GenBank/DDBJ databases">
        <title>The strain WRN001 was isolated from Binhai saline alkaline soil, Tianjin, China.</title>
        <authorList>
            <person name="Liu D."/>
            <person name="Zhang G."/>
        </authorList>
    </citation>
    <scope>NUCLEOTIDE SEQUENCE [LARGE SCALE GENOMIC DNA]</scope>
    <source>
        <strain evidence="2 3">WN019</strain>
    </source>
</reference>
<name>A0A2A2F5B5_9EURY</name>
<feature type="domain" description="DUF8076" evidence="1">
    <location>
        <begin position="3"/>
        <end position="126"/>
    </location>
</feature>
<protein>
    <recommendedName>
        <fullName evidence="1">DUF8076 domain-containing protein</fullName>
    </recommendedName>
</protein>
<proteinExistence type="predicted"/>
<dbReference type="AlphaFoldDB" id="A0A2A2F5B5"/>
<sequence>MSMDLGFHVHSEEAVERHGTFDDEMSVIEFLRRVTRMNSLPYDVTVYGLEDFICGANSPRDACEYIHNVLRDHANFLLTENPRVQFVVDDLEYWDEPVFRDGNDEIPLRDIFHGIEQEGSGWYYSNINVQS</sequence>
<dbReference type="OrthoDB" id="341502at2157"/>
<dbReference type="RefSeq" id="WP_095638182.1">
    <property type="nucleotide sequence ID" value="NZ_NSKC01000013.1"/>
</dbReference>
<dbReference type="Proteomes" id="UP000218083">
    <property type="component" value="Unassembled WGS sequence"/>
</dbReference>
<gene>
    <name evidence="2" type="ORF">CK500_15965</name>
</gene>
<comment type="caution">
    <text evidence="2">The sequence shown here is derived from an EMBL/GenBank/DDBJ whole genome shotgun (WGS) entry which is preliminary data.</text>
</comment>
<evidence type="ECO:0000259" key="1">
    <source>
        <dbReference type="Pfam" id="PF26277"/>
    </source>
</evidence>
<keyword evidence="3" id="KW-1185">Reference proteome</keyword>
<evidence type="ECO:0000313" key="3">
    <source>
        <dbReference type="Proteomes" id="UP000218083"/>
    </source>
</evidence>
<accession>A0A2A2F5B5</accession>
<organism evidence="2 3">
    <name type="scientific">Halorubrum salipaludis</name>
    <dbReference type="NCBI Taxonomy" id="2032630"/>
    <lineage>
        <taxon>Archaea</taxon>
        <taxon>Methanobacteriati</taxon>
        <taxon>Methanobacteriota</taxon>
        <taxon>Stenosarchaea group</taxon>
        <taxon>Halobacteria</taxon>
        <taxon>Halobacteriales</taxon>
        <taxon>Haloferacaceae</taxon>
        <taxon>Halorubrum</taxon>
    </lineage>
</organism>
<evidence type="ECO:0000313" key="2">
    <source>
        <dbReference type="EMBL" id="PAU80000.1"/>
    </source>
</evidence>